<dbReference type="Gene3D" id="2.115.10.20">
    <property type="entry name" value="Glycosyl hydrolase domain, family 43"/>
    <property type="match status" value="1"/>
</dbReference>
<gene>
    <name evidence="10" type="ORF">M72_20141</name>
</gene>
<comment type="pathway">
    <text evidence="1">Glycan metabolism; L-arabinan degradation.</text>
</comment>
<evidence type="ECO:0000256" key="5">
    <source>
        <dbReference type="PIRSR" id="PIRSR606710-1"/>
    </source>
</evidence>
<feature type="signal peptide" evidence="8">
    <location>
        <begin position="1"/>
        <end position="35"/>
    </location>
</feature>
<feature type="domain" description="Extracellular endo-alpha-(1-&gt;5)-L-arabinanase C-terminal" evidence="9">
    <location>
        <begin position="404"/>
        <end position="509"/>
    </location>
</feature>
<dbReference type="EMBL" id="CVRR01000004">
    <property type="protein sequence ID" value="CRL32336.1"/>
    <property type="molecule type" value="Genomic_DNA"/>
</dbReference>
<dbReference type="Gene3D" id="2.40.128.10">
    <property type="match status" value="1"/>
</dbReference>
<evidence type="ECO:0000256" key="3">
    <source>
        <dbReference type="ARBA" id="ARBA00022801"/>
    </source>
</evidence>
<dbReference type="InterPro" id="IPR006710">
    <property type="entry name" value="Glyco_hydro_43"/>
</dbReference>
<evidence type="ECO:0000256" key="2">
    <source>
        <dbReference type="ARBA" id="ARBA00009865"/>
    </source>
</evidence>
<feature type="chain" id="PRO_5039295802" description="Extracellular endo-alpha-(1-&gt;5)-L-arabinanase C-terminal domain-containing protein" evidence="8">
    <location>
        <begin position="36"/>
        <end position="516"/>
    </location>
</feature>
<evidence type="ECO:0000259" key="9">
    <source>
        <dbReference type="Pfam" id="PF16369"/>
    </source>
</evidence>
<dbReference type="PANTHER" id="PTHR43301">
    <property type="entry name" value="ARABINAN ENDO-1,5-ALPHA-L-ARABINOSIDASE"/>
    <property type="match status" value="1"/>
</dbReference>
<dbReference type="PROSITE" id="PS51257">
    <property type="entry name" value="PROKAR_LIPOPROTEIN"/>
    <property type="match status" value="1"/>
</dbReference>
<dbReference type="STRING" id="301302.ERS852420_00278"/>
<dbReference type="InterPro" id="IPR032291">
    <property type="entry name" value="Abn2_C"/>
</dbReference>
<feature type="site" description="Important for catalytic activity, responsible for pKa modulation of the active site Glu and correct orientation of both the proton donor and substrate" evidence="6">
    <location>
        <position position="218"/>
    </location>
</feature>
<keyword evidence="8" id="KW-0732">Signal</keyword>
<evidence type="ECO:0000256" key="8">
    <source>
        <dbReference type="SAM" id="SignalP"/>
    </source>
</evidence>
<evidence type="ECO:0000313" key="11">
    <source>
        <dbReference type="Proteomes" id="UP000049979"/>
    </source>
</evidence>
<dbReference type="AlphaFoldDB" id="A0A0M6W9R1"/>
<dbReference type="PANTHER" id="PTHR43301:SF3">
    <property type="entry name" value="ARABINAN ENDO-1,5-ALPHA-L-ARABINOSIDASE A-RELATED"/>
    <property type="match status" value="1"/>
</dbReference>
<dbReference type="InterPro" id="IPR023296">
    <property type="entry name" value="Glyco_hydro_beta-prop_sf"/>
</dbReference>
<accession>A0A0M6W9R1</accession>
<sequence length="516" mass="57708">MKTESRCLRMIKKKIVRVLTVAGLLACLASGCASGGSSVGKEAAADEIKKGGFTVAASCHDPQIIREGDTYYMFGSHMVGAKCQDLRKWNYFANGVDAANTLFDNLLTEPYAAFDFVGKNTDNGYSVWASNVIYNETMKKYVMYFCTTSSYVKSTLCFATADNIEGPYTYVDTILYSGYGKSNISETNLYDVLGKNADISRYLEYGGYNNKEWPNCIDPAIFTDADGRMWMNYGSWSGGIFLLEIDPTTGYPIYPVDDKDADPYYGYRLIGGGHHSAEGPYIQYDAENGYYYLFVSYGDLQSDGGYQIRQFRSEKPTGPYVDVAGNTLEDQDDHFNYGLKMMGNYTFPSLNYTYMAPGGQSTFQDDDGKYYITYHQRFDDGTEYHEPRVHQMYTNEDGWFVAAPFATMGETLSEKGYKKSDVSGTFYVVNHGTDISSKIREAEAYTFADGKVTGGEKSGTYEVREGTNYITITLDGVVYKGVLMEMTDEAENPVFCFSAAGDNEETLWGVQYIQKE</sequence>
<evidence type="ECO:0000256" key="4">
    <source>
        <dbReference type="ARBA" id="ARBA00023295"/>
    </source>
</evidence>
<evidence type="ECO:0000256" key="7">
    <source>
        <dbReference type="RuleBase" id="RU361187"/>
    </source>
</evidence>
<dbReference type="Pfam" id="PF04616">
    <property type="entry name" value="Glyco_hydro_43"/>
    <property type="match status" value="1"/>
</dbReference>
<dbReference type="CDD" id="cd18832">
    <property type="entry name" value="GH43_GsAbnA-like"/>
    <property type="match status" value="1"/>
</dbReference>
<reference evidence="11" key="1">
    <citation type="submission" date="2015-05" db="EMBL/GenBank/DDBJ databases">
        <authorList>
            <consortium name="Pathogen Informatics"/>
        </authorList>
    </citation>
    <scope>NUCLEOTIDE SEQUENCE [LARGE SCALE GENOMIC DNA]</scope>
    <source>
        <strain evidence="11">M72</strain>
    </source>
</reference>
<protein>
    <recommendedName>
        <fullName evidence="9">Extracellular endo-alpha-(1-&gt;5)-L-arabinanase C-terminal domain-containing protein</fullName>
    </recommendedName>
</protein>
<evidence type="ECO:0000313" key="10">
    <source>
        <dbReference type="EMBL" id="CRL32336.1"/>
    </source>
</evidence>
<keyword evidence="3 7" id="KW-0378">Hydrolase</keyword>
<keyword evidence="4 7" id="KW-0326">Glycosidase</keyword>
<keyword evidence="11" id="KW-1185">Reference proteome</keyword>
<dbReference type="Pfam" id="PF16369">
    <property type="entry name" value="GH43_C"/>
    <property type="match status" value="1"/>
</dbReference>
<dbReference type="GO" id="GO:0005975">
    <property type="term" value="P:carbohydrate metabolic process"/>
    <property type="evidence" value="ECO:0007669"/>
    <property type="project" value="InterPro"/>
</dbReference>
<evidence type="ECO:0000256" key="6">
    <source>
        <dbReference type="PIRSR" id="PIRSR606710-2"/>
    </source>
</evidence>
<dbReference type="GO" id="GO:0004553">
    <property type="term" value="F:hydrolase activity, hydrolyzing O-glycosyl compounds"/>
    <property type="evidence" value="ECO:0007669"/>
    <property type="project" value="InterPro"/>
</dbReference>
<dbReference type="Proteomes" id="UP000049979">
    <property type="component" value="Unassembled WGS sequence"/>
</dbReference>
<dbReference type="InterPro" id="IPR050727">
    <property type="entry name" value="GH43_arabinanases"/>
</dbReference>
<proteinExistence type="inferred from homology"/>
<feature type="active site" description="Proton acceptor" evidence="5">
    <location>
        <position position="61"/>
    </location>
</feature>
<organism evidence="10 11">
    <name type="scientific">Roseburia faecis</name>
    <dbReference type="NCBI Taxonomy" id="301302"/>
    <lineage>
        <taxon>Bacteria</taxon>
        <taxon>Bacillati</taxon>
        <taxon>Bacillota</taxon>
        <taxon>Clostridia</taxon>
        <taxon>Lachnospirales</taxon>
        <taxon>Lachnospiraceae</taxon>
        <taxon>Roseburia</taxon>
    </lineage>
</organism>
<comment type="similarity">
    <text evidence="2 7">Belongs to the glycosyl hydrolase 43 family.</text>
</comment>
<name>A0A0M6W9R1_9FIRM</name>
<feature type="active site" description="Proton donor" evidence="5">
    <location>
        <position position="278"/>
    </location>
</feature>
<evidence type="ECO:0000256" key="1">
    <source>
        <dbReference type="ARBA" id="ARBA00004834"/>
    </source>
</evidence>
<dbReference type="SUPFAM" id="SSF75005">
    <property type="entry name" value="Arabinanase/levansucrase/invertase"/>
    <property type="match status" value="1"/>
</dbReference>